<reference evidence="7 8" key="1">
    <citation type="journal article" date="2004" name="Nature">
        <title>Genome evolution in yeasts.</title>
        <authorList>
            <consortium name="Genolevures"/>
            <person name="Dujon B."/>
            <person name="Sherman D."/>
            <person name="Fischer G."/>
            <person name="Durrens P."/>
            <person name="Casaregola S."/>
            <person name="Lafontaine I."/>
            <person name="de Montigny J."/>
            <person name="Marck C."/>
            <person name="Neuveglise C."/>
            <person name="Talla E."/>
            <person name="Goffard N."/>
            <person name="Frangeul L."/>
            <person name="Aigle M."/>
            <person name="Anthouard V."/>
            <person name="Babour A."/>
            <person name="Barbe V."/>
            <person name="Barnay S."/>
            <person name="Blanchin S."/>
            <person name="Beckerich J.M."/>
            <person name="Beyne E."/>
            <person name="Bleykasten C."/>
            <person name="Boisrame A."/>
            <person name="Boyer J."/>
            <person name="Cattolico L."/>
            <person name="Confanioleri F."/>
            <person name="de Daruvar A."/>
            <person name="Despons L."/>
            <person name="Fabre E."/>
            <person name="Fairhead C."/>
            <person name="Ferry-Dumazet H."/>
            <person name="Groppi A."/>
            <person name="Hantraye F."/>
            <person name="Hennequin C."/>
            <person name="Jauniaux N."/>
            <person name="Joyet P."/>
            <person name="Kachouri R."/>
            <person name="Kerrest A."/>
            <person name="Koszul R."/>
            <person name="Lemaire M."/>
            <person name="Lesur I."/>
            <person name="Ma L."/>
            <person name="Muller H."/>
            <person name="Nicaud J.M."/>
            <person name="Nikolski M."/>
            <person name="Oztas S."/>
            <person name="Ozier-Kalogeropoulos O."/>
            <person name="Pellenz S."/>
            <person name="Potier S."/>
            <person name="Richard G.F."/>
            <person name="Straub M.L."/>
            <person name="Suleau A."/>
            <person name="Swennene D."/>
            <person name="Tekaia F."/>
            <person name="Wesolowski-Louvel M."/>
            <person name="Westhof E."/>
            <person name="Wirth B."/>
            <person name="Zeniou-Meyer M."/>
            <person name="Zivanovic I."/>
            <person name="Bolotin-Fukuhara M."/>
            <person name="Thierry A."/>
            <person name="Bouchier C."/>
            <person name="Caudron B."/>
            <person name="Scarpelli C."/>
            <person name="Gaillardin C."/>
            <person name="Weissenbach J."/>
            <person name="Wincker P."/>
            <person name="Souciet J.L."/>
        </authorList>
    </citation>
    <scope>NUCLEOTIDE SEQUENCE [LARGE SCALE GENOMIC DNA]</scope>
    <source>
        <strain evidence="8">ATCC 36239 / CBS 767 / BCRC 21394 / JCM 1990 / NBRC 0083 / IGC 2968</strain>
    </source>
</reference>
<evidence type="ECO:0000256" key="2">
    <source>
        <dbReference type="ARBA" id="ARBA00006824"/>
    </source>
</evidence>
<dbReference type="KEGG" id="dha:DEHA2F12210g"/>
<name>Q6BLM6_DEBHA</name>
<keyword evidence="4 6" id="KW-1133">Transmembrane helix</keyword>
<dbReference type="eggNOG" id="ENOG502S52I">
    <property type="taxonomic scope" value="Eukaryota"/>
</dbReference>
<dbReference type="HOGENOM" id="CLU_105942_0_0_1"/>
<proteinExistence type="inferred from homology"/>
<dbReference type="Proteomes" id="UP000000599">
    <property type="component" value="Chromosome F"/>
</dbReference>
<feature type="transmembrane region" description="Helical" evidence="6">
    <location>
        <begin position="103"/>
        <end position="122"/>
    </location>
</feature>
<dbReference type="PANTHER" id="PTHR11266:SF80">
    <property type="entry name" value="PEROXISOMAL MEMBRANE PROTEIN 2"/>
    <property type="match status" value="1"/>
</dbReference>
<keyword evidence="5 6" id="KW-0472">Membrane</keyword>
<dbReference type="GO" id="GO:0005778">
    <property type="term" value="C:peroxisomal membrane"/>
    <property type="evidence" value="ECO:0007669"/>
    <property type="project" value="TreeGrafter"/>
</dbReference>
<dbReference type="PANTHER" id="PTHR11266">
    <property type="entry name" value="PEROXISOMAL MEMBRANE PROTEIN 2, PXMP2 MPV17"/>
    <property type="match status" value="1"/>
</dbReference>
<evidence type="ECO:0000256" key="5">
    <source>
        <dbReference type="ARBA" id="ARBA00023136"/>
    </source>
</evidence>
<gene>
    <name evidence="7" type="ordered locus">DEHA2F12210g</name>
</gene>
<dbReference type="GeneID" id="2904186"/>
<comment type="similarity">
    <text evidence="2 6">Belongs to the peroxisomal membrane protein PXMP2/4 family.</text>
</comment>
<dbReference type="OrthoDB" id="10267969at2759"/>
<keyword evidence="3 6" id="KW-0812">Transmembrane</keyword>
<keyword evidence="8" id="KW-1185">Reference proteome</keyword>
<accession>Q6BLM6</accession>
<dbReference type="EMBL" id="CR382138">
    <property type="protein sequence ID" value="CAG89245.2"/>
    <property type="molecule type" value="Genomic_DNA"/>
</dbReference>
<dbReference type="Pfam" id="PF04117">
    <property type="entry name" value="Mpv17_PMP22"/>
    <property type="match status" value="1"/>
</dbReference>
<protein>
    <submittedName>
        <fullName evidence="7">DEHA2F12210p</fullName>
    </submittedName>
</protein>
<dbReference type="OMA" id="SYCFWPF"/>
<dbReference type="InterPro" id="IPR007248">
    <property type="entry name" value="Mpv17_PMP22"/>
</dbReference>
<dbReference type="InParanoid" id="Q6BLM6"/>
<evidence type="ECO:0000313" key="8">
    <source>
        <dbReference type="Proteomes" id="UP000000599"/>
    </source>
</evidence>
<dbReference type="VEuPathDB" id="FungiDB:DEHA2F12210g"/>
<evidence type="ECO:0000256" key="4">
    <source>
        <dbReference type="ARBA" id="ARBA00022989"/>
    </source>
</evidence>
<organism evidence="7 8">
    <name type="scientific">Debaryomyces hansenii (strain ATCC 36239 / CBS 767 / BCRC 21394 / JCM 1990 / NBRC 0083 / IGC 2968)</name>
    <name type="common">Yeast</name>
    <name type="synonym">Torulaspora hansenii</name>
    <dbReference type="NCBI Taxonomy" id="284592"/>
    <lineage>
        <taxon>Eukaryota</taxon>
        <taxon>Fungi</taxon>
        <taxon>Dikarya</taxon>
        <taxon>Ascomycota</taxon>
        <taxon>Saccharomycotina</taxon>
        <taxon>Pichiomycetes</taxon>
        <taxon>Debaryomycetaceae</taxon>
        <taxon>Debaryomyces</taxon>
    </lineage>
</organism>
<comment type="subcellular location">
    <subcellularLocation>
        <location evidence="1">Membrane</location>
        <topology evidence="1">Multi-pass membrane protein</topology>
    </subcellularLocation>
</comment>
<dbReference type="AlphaFoldDB" id="Q6BLM6"/>
<evidence type="ECO:0000256" key="6">
    <source>
        <dbReference type="RuleBase" id="RU363053"/>
    </source>
</evidence>
<evidence type="ECO:0000313" key="7">
    <source>
        <dbReference type="EMBL" id="CAG89245.2"/>
    </source>
</evidence>
<dbReference type="RefSeq" id="XP_460895.2">
    <property type="nucleotide sequence ID" value="XM_460895.1"/>
</dbReference>
<sequence>MPDIEPSSLKEGKLYRDLEKSVSSLDETNPPLYPAPKPLKRKLIIYLLIESTISLSLYYNYNSLINIHPLVAPTLLGSSTAALAQSINQYFNKKLNFRRVCKFVVWGSINGFFTALWVELLMSKFDKTLHRIFVDQLVGAPTFQMVFNVLSSLWENGEISASTRQKYIKSLKYSYCYWPLFSIGTFIYIPKNMIVPANCLANLVWNIILSKLS</sequence>
<evidence type="ECO:0000256" key="1">
    <source>
        <dbReference type="ARBA" id="ARBA00004141"/>
    </source>
</evidence>
<evidence type="ECO:0000256" key="3">
    <source>
        <dbReference type="ARBA" id="ARBA00022692"/>
    </source>
</evidence>
<feature type="transmembrane region" description="Helical" evidence="6">
    <location>
        <begin position="43"/>
        <end position="61"/>
    </location>
</feature>